<feature type="compositionally biased region" description="Basic and acidic residues" evidence="1">
    <location>
        <begin position="533"/>
        <end position="543"/>
    </location>
</feature>
<dbReference type="InterPro" id="IPR019734">
    <property type="entry name" value="TPR_rpt"/>
</dbReference>
<feature type="compositionally biased region" description="Low complexity" evidence="1">
    <location>
        <begin position="1404"/>
        <end position="1414"/>
    </location>
</feature>
<proteinExistence type="predicted"/>
<dbReference type="RefSeq" id="WP_183219073.1">
    <property type="nucleotide sequence ID" value="NZ_BMPW01000003.1"/>
</dbReference>
<evidence type="ECO:0000313" key="2">
    <source>
        <dbReference type="EMBL" id="MBB3094807.1"/>
    </source>
</evidence>
<feature type="compositionally biased region" description="Low complexity" evidence="1">
    <location>
        <begin position="1804"/>
        <end position="1817"/>
    </location>
</feature>
<feature type="compositionally biased region" description="Basic and acidic residues" evidence="1">
    <location>
        <begin position="2042"/>
        <end position="2052"/>
    </location>
</feature>
<feature type="compositionally biased region" description="Low complexity" evidence="1">
    <location>
        <begin position="1345"/>
        <end position="1362"/>
    </location>
</feature>
<dbReference type="SMART" id="SM00028">
    <property type="entry name" value="TPR"/>
    <property type="match status" value="3"/>
</dbReference>
<accession>A0A7W5AEW0</accession>
<evidence type="ECO:0000256" key="1">
    <source>
        <dbReference type="SAM" id="MobiDB-lite"/>
    </source>
</evidence>
<reference evidence="2 3" key="1">
    <citation type="submission" date="2020-08" db="EMBL/GenBank/DDBJ databases">
        <title>Genomic Encyclopedia of Type Strains, Phase III (KMG-III): the genomes of soil and plant-associated and newly described type strains.</title>
        <authorList>
            <person name="Whitman W."/>
        </authorList>
    </citation>
    <scope>NUCLEOTIDE SEQUENCE [LARGE SCALE GENOMIC DNA]</scope>
    <source>
        <strain evidence="2 3">CECT 3287</strain>
    </source>
</reference>
<feature type="compositionally biased region" description="Low complexity" evidence="1">
    <location>
        <begin position="720"/>
        <end position="735"/>
    </location>
</feature>
<feature type="compositionally biased region" description="Basic and acidic residues" evidence="1">
    <location>
        <begin position="387"/>
        <end position="404"/>
    </location>
</feature>
<dbReference type="Proteomes" id="UP000590749">
    <property type="component" value="Unassembled WGS sequence"/>
</dbReference>
<feature type="compositionally biased region" description="Low complexity" evidence="1">
    <location>
        <begin position="1667"/>
        <end position="1694"/>
    </location>
</feature>
<name>A0A7W5AEW0_9ACTN</name>
<evidence type="ECO:0008006" key="4">
    <source>
        <dbReference type="Google" id="ProtNLM"/>
    </source>
</evidence>
<feature type="compositionally biased region" description="Basic and acidic residues" evidence="1">
    <location>
        <begin position="1639"/>
        <end position="1649"/>
    </location>
</feature>
<feature type="region of interest" description="Disordered" evidence="1">
    <location>
        <begin position="30"/>
        <end position="1727"/>
    </location>
</feature>
<feature type="compositionally biased region" description="Polar residues" evidence="1">
    <location>
        <begin position="873"/>
        <end position="923"/>
    </location>
</feature>
<feature type="compositionally biased region" description="Low complexity" evidence="1">
    <location>
        <begin position="1092"/>
        <end position="1103"/>
    </location>
</feature>
<dbReference type="Gene3D" id="1.25.40.10">
    <property type="entry name" value="Tetratricopeptide repeat domain"/>
    <property type="match status" value="1"/>
</dbReference>
<feature type="compositionally biased region" description="Polar residues" evidence="1">
    <location>
        <begin position="646"/>
        <end position="660"/>
    </location>
</feature>
<organism evidence="2 3">
    <name type="scientific">Actinoplanes campanulatus</name>
    <dbReference type="NCBI Taxonomy" id="113559"/>
    <lineage>
        <taxon>Bacteria</taxon>
        <taxon>Bacillati</taxon>
        <taxon>Actinomycetota</taxon>
        <taxon>Actinomycetes</taxon>
        <taxon>Micromonosporales</taxon>
        <taxon>Micromonosporaceae</taxon>
        <taxon>Actinoplanes</taxon>
    </lineage>
</organism>
<keyword evidence="3" id="KW-1185">Reference proteome</keyword>
<feature type="compositionally biased region" description="Basic and acidic residues" evidence="1">
    <location>
        <begin position="470"/>
        <end position="487"/>
    </location>
</feature>
<protein>
    <recommendedName>
        <fullName evidence="4">Tetratricopeptide (TPR) repeat</fullName>
    </recommendedName>
</protein>
<feature type="compositionally biased region" description="Gly residues" evidence="1">
    <location>
        <begin position="1215"/>
        <end position="1264"/>
    </location>
</feature>
<sequence>MSFEDDEYWEDEYSEYSFMPSSAVMQEQHYTKRTVPDPVIPTRRRAGGADEAAAQRAKRTPFDGERPSWLNDPDFEPIDTSVDNLVGDDFDDVDFNRPELGVDFDKPDFPIIDPAARPDLRRGAAPQRRGPDRYDPAAGERRDRRADDREPGRPSGGRSERRPDGRSDQRLDGRSDQRPDGRSDQRLDGRSDQRSDGRSERRDSRYAEPRYRDEAPGGRDGYERGYRDDWDDRRQPSRRDRDDRREPARADWNEPVRDDRRDPRADRAGSRGSRDVRDPRDPRDLRDTSDIRGARDPRDSRDLQDPRDSREVRDTRDLRDSRDPRRGEGREAVRADWADPARREGGRSEWAEPSRDERRDNRPPRDDRRGRRAVEIGPDELWSNDGDLGRERAAEPVLEDERPAAGRTIELGADEFWEEPAASRDNATEIDPERRRGPAPASRNEPGRAAQTWDDENFGPIRPPGGRRPRRDEEEPRRAPAPRRDDLAVTGRAQVPAPGAEDPYEASRPDGERRGVLPAGGDSRPALAPDQRPAARESADRQRPGTQAPGDRAQPGTQAPGDRAHPGTQAPGDPARPGAQAPGDRAHPGTQELGDLRQPGTGNAGDPQRAEQRQRTTGPEADDGQRSAAWDADGQRLAGGAWANGPGTTASGVAGNETSGSGAGRAEDGRGQTGFGSAAPVQGAEVSGPVEAGRGVPPFAGEAAVRDGRDARPHPAEPYPDGSGPAPAGARGQAPSEPGGQVAAGSGATEPSNTDAAREGNERRGESWRSKVVRLLPGQRRAAANNPTEPTADLTDRGRGPDGSAAIPAQAQEPQAYGTGQAPRDPAAERGQPAYGTAPGTERHGSGDQIRSGMGDGGNQPGPGSGRDADRSGPNNGRDTDRSNSSNERGMSQPGSSTGRSADQSNSSNEHGMSQPGSSTGRSADQPPVGHGPGGHRVEPGNGRGAGGEAGPDRVGAGDEETRDLRESGSWPAPGSETAGGNGPREDGPRVVRRAEPPVPPKVVSRTTPPPAPRVIKADPPAAPRVVAAPTPVPPARVIGPNGPQPAVEPARPAAGTDATYRPHDPAPAQWSGPDATSRGTVAPHDPAMTQRGGPDAAPRGGATPHDPATAQWAESAGVPDDPTGGRWGGPVDPRGAAAGDAWQTNNPYVTGEIRRPDEAQPEVPQQRSRRSPRAAHVFPAEGDGPWAIVPDEAQPLTGSRPVSPARPPVVPGAGAAGQPGAVPGGQPGAVPGGQHGAIPGGQHGAIPGGQHGAIPGGQPGAIPGGQPSPAAAWPPAVRPDASRPVSGGPAVPRPESAWPPAVQRGPGGDRQAWPVSGQQPPSAGWPTPPVGGSTPVRTGPQPSSPAGPNATPTGPTPSAAGQGETGPNATTTGPMPLAPNQGGTGPNPAHAGPVPLAADQGGVRRPSPKAAPKAVPPPPGWTETRPAADGVAPPAATWREAGQPAASGERSDATPPSTAWREDGQPGLTPRSPVPDVDRSAWNAATPISVPPVDKADGGQNRQAGPVPAPPVDGFGGPGRPTSPAAPGVARAQSLGDLPGVQGRGPGGSQDSRPVAQPGDEQAGGGSDGRSSDAVRRDGQPSGQPAGRDGAPAGQAIPGGTQAGQSEPTRNASPGPIGGGTTAGRPTVALPRPAAGTDHGDTAARERIGFPLTRPGQAGPEGAQTGPDAAQPGPEGAQPGPEALRAHAEAAPAQSHTDAAPDRPTAEGDRAAVPAQPEKDRADMVRDWADIDQPYMDADGVLHNLRPIARLETSGPDTEPRRYSDTALGSGWFVSKTPAKTEDATGADDAAAATPKEAKPAEGEAAGTAETTAEGEQPPGPELAPHLPLTAADLSAIRWRLDGASLREVVDDRSALRELGERLDGPLADEADNIVKAGLLSVRAEVYRLLGELGMAAAAARLALAHAESAQDLQSQVIAQAELAHVLRLRGDYMEADRLFQRAVDADVPAAVRSVVHENAGRSCFDQNRHMEALDHFARAIRLGSPEDTDLVERIGVCLEAVYIHVLRDGWGPYPRKSPEIRAPLGARPAAEGEEALTESTAEHPVVDPRR</sequence>
<dbReference type="SUPFAM" id="SSF48452">
    <property type="entry name" value="TPR-like"/>
    <property type="match status" value="1"/>
</dbReference>
<feature type="compositionally biased region" description="Basic and acidic residues" evidence="1">
    <location>
        <begin position="1700"/>
        <end position="1711"/>
    </location>
</feature>
<feature type="compositionally biased region" description="Basic and acidic residues" evidence="1">
    <location>
        <begin position="704"/>
        <end position="715"/>
    </location>
</feature>
<feature type="compositionally biased region" description="Basic and acidic residues" evidence="1">
    <location>
        <begin position="1571"/>
        <end position="1580"/>
    </location>
</feature>
<comment type="caution">
    <text evidence="2">The sequence shown here is derived from an EMBL/GenBank/DDBJ whole genome shotgun (WGS) entry which is preliminary data.</text>
</comment>
<feature type="compositionally biased region" description="Basic and acidic residues" evidence="1">
    <location>
        <begin position="984"/>
        <end position="996"/>
    </location>
</feature>
<feature type="compositionally biased region" description="Basic and acidic residues" evidence="1">
    <location>
        <begin position="505"/>
        <end position="515"/>
    </location>
</feature>
<feature type="compositionally biased region" description="Basic and acidic residues" evidence="1">
    <location>
        <begin position="1718"/>
        <end position="1727"/>
    </location>
</feature>
<feature type="compositionally biased region" description="Basic and acidic residues" evidence="1">
    <location>
        <begin position="129"/>
        <end position="374"/>
    </location>
</feature>
<feature type="region of interest" description="Disordered" evidence="1">
    <location>
        <begin position="2016"/>
        <end position="2052"/>
    </location>
</feature>
<dbReference type="InterPro" id="IPR011990">
    <property type="entry name" value="TPR-like_helical_dom_sf"/>
</dbReference>
<feature type="compositionally biased region" description="Low complexity" evidence="1">
    <location>
        <begin position="805"/>
        <end position="816"/>
    </location>
</feature>
<feature type="compositionally biased region" description="Gly residues" evidence="1">
    <location>
        <begin position="854"/>
        <end position="865"/>
    </location>
</feature>
<dbReference type="EMBL" id="JACHXF010000004">
    <property type="protein sequence ID" value="MBB3094807.1"/>
    <property type="molecule type" value="Genomic_DNA"/>
</dbReference>
<gene>
    <name evidence="2" type="ORF">FHR83_002470</name>
</gene>
<feature type="compositionally biased region" description="Polar residues" evidence="1">
    <location>
        <begin position="1604"/>
        <end position="1613"/>
    </location>
</feature>
<evidence type="ECO:0000313" key="3">
    <source>
        <dbReference type="Proteomes" id="UP000590749"/>
    </source>
</evidence>
<feature type="region of interest" description="Disordered" evidence="1">
    <location>
        <begin position="1781"/>
        <end position="1828"/>
    </location>
</feature>
<feature type="compositionally biased region" description="Basic and acidic residues" evidence="1">
    <location>
        <begin position="756"/>
        <end position="769"/>
    </location>
</feature>